<sequence>MNLQEVYDFLDKISPFELQEKWDNSGLIVGEMNREVSQIVVSLDIDSDMIEEAGENTLFVVHHPLIFGSLSQLDFAKYPSNLLEKMILKKQSLVALHTNFDQTHLNRYVFEKILEFNIVSQGPFICRAEGEWHYHELLSAVKEKLGLSALRVIGKKEIIHSIAMTTGAGASLMNEAEADCFLTGDIKYHDAMKAMSEDLMMVDIGHYESERFFAEILLDELKVLPILAIMANSKNPFHMEIL</sequence>
<dbReference type="NCBIfam" id="TIGR00486">
    <property type="entry name" value="YbgI_SA1388"/>
    <property type="match status" value="1"/>
</dbReference>
<organism evidence="3">
    <name type="scientific">hydrothermal vent metagenome</name>
    <dbReference type="NCBI Taxonomy" id="652676"/>
    <lineage>
        <taxon>unclassified sequences</taxon>
        <taxon>metagenomes</taxon>
        <taxon>ecological metagenomes</taxon>
    </lineage>
</organism>
<proteinExistence type="inferred from homology"/>
<gene>
    <name evidence="3" type="ORF">MNB_SV-10-5</name>
</gene>
<evidence type="ECO:0000313" key="3">
    <source>
        <dbReference type="EMBL" id="SFV67165.1"/>
    </source>
</evidence>
<dbReference type="PANTHER" id="PTHR13799:SF14">
    <property type="entry name" value="GTP CYCLOHYDROLASE 1 TYPE 2 HOMOLOG"/>
    <property type="match status" value="1"/>
</dbReference>
<dbReference type="Gene3D" id="3.40.1390.30">
    <property type="entry name" value="NIF3 (NGG1p interacting factor 3)-like"/>
    <property type="match status" value="2"/>
</dbReference>
<evidence type="ECO:0000256" key="2">
    <source>
        <dbReference type="ARBA" id="ARBA00022723"/>
    </source>
</evidence>
<dbReference type="GO" id="GO:0005737">
    <property type="term" value="C:cytoplasm"/>
    <property type="evidence" value="ECO:0007669"/>
    <property type="project" value="TreeGrafter"/>
</dbReference>
<reference evidence="3" key="1">
    <citation type="submission" date="2016-10" db="EMBL/GenBank/DDBJ databases">
        <authorList>
            <person name="de Groot N.N."/>
        </authorList>
    </citation>
    <scope>NUCLEOTIDE SEQUENCE</scope>
</reference>
<dbReference type="GO" id="GO:0046872">
    <property type="term" value="F:metal ion binding"/>
    <property type="evidence" value="ECO:0007669"/>
    <property type="project" value="UniProtKB-KW"/>
</dbReference>
<accession>A0A1W1CN52</accession>
<dbReference type="InterPro" id="IPR002678">
    <property type="entry name" value="DUF34/NIF3"/>
</dbReference>
<dbReference type="PANTHER" id="PTHR13799">
    <property type="entry name" value="NGG1 INTERACTING FACTOR 3"/>
    <property type="match status" value="1"/>
</dbReference>
<evidence type="ECO:0008006" key="4">
    <source>
        <dbReference type="Google" id="ProtNLM"/>
    </source>
</evidence>
<name>A0A1W1CN52_9ZZZZ</name>
<dbReference type="AlphaFoldDB" id="A0A1W1CN52"/>
<dbReference type="Pfam" id="PF01784">
    <property type="entry name" value="DUF34_NIF3"/>
    <property type="match status" value="1"/>
</dbReference>
<dbReference type="EMBL" id="FPHL01000046">
    <property type="protein sequence ID" value="SFV67165.1"/>
    <property type="molecule type" value="Genomic_DNA"/>
</dbReference>
<dbReference type="FunFam" id="3.40.1390.30:FF:000001">
    <property type="entry name" value="GTP cyclohydrolase 1 type 2"/>
    <property type="match status" value="1"/>
</dbReference>
<protein>
    <recommendedName>
        <fullName evidence="4">Nif3-like dinuclear metal center hexameric protein</fullName>
    </recommendedName>
</protein>
<comment type="similarity">
    <text evidence="1">Belongs to the GTP cyclohydrolase I type 2/NIF3 family.</text>
</comment>
<evidence type="ECO:0000256" key="1">
    <source>
        <dbReference type="ARBA" id="ARBA00006964"/>
    </source>
</evidence>
<keyword evidence="2" id="KW-0479">Metal-binding</keyword>
<dbReference type="SUPFAM" id="SSF102705">
    <property type="entry name" value="NIF3 (NGG1p interacting factor 3)-like"/>
    <property type="match status" value="1"/>
</dbReference>
<dbReference type="InterPro" id="IPR036069">
    <property type="entry name" value="DUF34/NIF3_sf"/>
</dbReference>